<evidence type="ECO:0000256" key="5">
    <source>
        <dbReference type="ARBA" id="ARBA00023002"/>
    </source>
</evidence>
<evidence type="ECO:0000256" key="6">
    <source>
        <dbReference type="ARBA" id="ARBA00030406"/>
    </source>
</evidence>
<name>A0AAD6NHY2_DREDA</name>
<dbReference type="Pfam" id="PF00248">
    <property type="entry name" value="Aldo_ket_red"/>
    <property type="match status" value="1"/>
</dbReference>
<accession>A0AAD6NHY2</accession>
<dbReference type="GO" id="GO:0030234">
    <property type="term" value="F:enzyme regulator activity"/>
    <property type="evidence" value="ECO:0007669"/>
    <property type="project" value="TreeGrafter"/>
</dbReference>
<gene>
    <name evidence="11" type="ORF">Dda_5850</name>
</gene>
<evidence type="ECO:0000256" key="1">
    <source>
        <dbReference type="ARBA" id="ARBA00005006"/>
    </source>
</evidence>
<evidence type="ECO:0000313" key="11">
    <source>
        <dbReference type="EMBL" id="KAJ6258955.1"/>
    </source>
</evidence>
<evidence type="ECO:0000256" key="2">
    <source>
        <dbReference type="ARBA" id="ARBA00008612"/>
    </source>
</evidence>
<comment type="similarity">
    <text evidence="2">Belongs to the aldo/keto reductase family. Glutamate--cysteine ligase light chain subfamily.</text>
</comment>
<dbReference type="Proteomes" id="UP001221413">
    <property type="component" value="Unassembled WGS sequence"/>
</dbReference>
<dbReference type="GO" id="GO:0016491">
    <property type="term" value="F:oxidoreductase activity"/>
    <property type="evidence" value="ECO:0007669"/>
    <property type="project" value="UniProtKB-KW"/>
</dbReference>
<evidence type="ECO:0000313" key="12">
    <source>
        <dbReference type="Proteomes" id="UP001221413"/>
    </source>
</evidence>
<keyword evidence="4" id="KW-0317">Glutathione biosynthesis</keyword>
<keyword evidence="5" id="KW-0560">Oxidoreductase</keyword>
<proteinExistence type="inferred from homology"/>
<dbReference type="GO" id="GO:0035226">
    <property type="term" value="F:glutamate-cysteine ligase catalytic subunit binding"/>
    <property type="evidence" value="ECO:0007669"/>
    <property type="project" value="InterPro"/>
</dbReference>
<evidence type="ECO:0000256" key="4">
    <source>
        <dbReference type="ARBA" id="ARBA00022684"/>
    </source>
</evidence>
<evidence type="ECO:0000259" key="10">
    <source>
        <dbReference type="Pfam" id="PF00248"/>
    </source>
</evidence>
<dbReference type="InterPro" id="IPR032963">
    <property type="entry name" value="Gclm"/>
</dbReference>
<evidence type="ECO:0000256" key="7">
    <source>
        <dbReference type="ARBA" id="ARBA00031154"/>
    </source>
</evidence>
<dbReference type="InterPro" id="IPR023210">
    <property type="entry name" value="NADP_OxRdtase_dom"/>
</dbReference>
<keyword evidence="12" id="KW-1185">Reference proteome</keyword>
<evidence type="ECO:0000256" key="3">
    <source>
        <dbReference type="ARBA" id="ARBA00011532"/>
    </source>
</evidence>
<comment type="caution">
    <text evidence="11">The sequence shown here is derived from an EMBL/GenBank/DDBJ whole genome shotgun (WGS) entry which is preliminary data.</text>
</comment>
<comment type="pathway">
    <text evidence="1">Sulfur metabolism; glutathione biosynthesis; glutathione from L-cysteine and L-glutamate: step 1/2.</text>
</comment>
<dbReference type="GO" id="GO:0017109">
    <property type="term" value="C:glutamate-cysteine ligase complex"/>
    <property type="evidence" value="ECO:0007669"/>
    <property type="project" value="TreeGrafter"/>
</dbReference>
<organism evidence="11 12">
    <name type="scientific">Drechslerella dactyloides</name>
    <name type="common">Nematode-trapping fungus</name>
    <name type="synonym">Arthrobotrys dactyloides</name>
    <dbReference type="NCBI Taxonomy" id="74499"/>
    <lineage>
        <taxon>Eukaryota</taxon>
        <taxon>Fungi</taxon>
        <taxon>Dikarya</taxon>
        <taxon>Ascomycota</taxon>
        <taxon>Pezizomycotina</taxon>
        <taxon>Orbiliomycetes</taxon>
        <taxon>Orbiliales</taxon>
        <taxon>Orbiliaceae</taxon>
        <taxon>Drechslerella</taxon>
    </lineage>
</organism>
<evidence type="ECO:0000256" key="8">
    <source>
        <dbReference type="ARBA" id="ARBA00031732"/>
    </source>
</evidence>
<sequence>MPMSPGTTAAMAPISSTIVFSTGNIMKGGRSTLEKSNRELINSLRQNIKDASAAELESTQEANGSTPSELPSWIERKSDSIYIPGRTEPTGLNEERAEYDITVKLFYLPGIPIHERCTHTRQALDHVLQELCVSSVDLLIASFPDVSFDAEDHSEPSEQAVAEWTQAYRTLEELHLESKIKKIGLAEFGATRLSKLLPHTNIKPSVDQINVRDCCVVPKPLIQYARAEKIELLTHNDCTDILPSAALNSLLQEDSATFGSFGRIDAQWVVKYTAVIQDRGVVENKGYFAMAKPSPPP</sequence>
<dbReference type="GO" id="GO:0006750">
    <property type="term" value="P:glutathione biosynthetic process"/>
    <property type="evidence" value="ECO:0007669"/>
    <property type="project" value="UniProtKB-KW"/>
</dbReference>
<dbReference type="PANTHER" id="PTHR13295:SF4">
    <property type="entry name" value="GLUTAMATE--CYSTEINE LIGASE REGULATORY SUBUNIT"/>
    <property type="match status" value="1"/>
</dbReference>
<evidence type="ECO:0000256" key="9">
    <source>
        <dbReference type="ARBA" id="ARBA00032926"/>
    </source>
</evidence>
<dbReference type="Gene3D" id="3.20.20.100">
    <property type="entry name" value="NADP-dependent oxidoreductase domain"/>
    <property type="match status" value="1"/>
</dbReference>
<dbReference type="PANTHER" id="PTHR13295">
    <property type="entry name" value="GLUTAMATE CYSTEINE LIGASE REGULATORY SUBUNIT"/>
    <property type="match status" value="1"/>
</dbReference>
<protein>
    <recommendedName>
        <fullName evidence="8">GCS light chain</fullName>
    </recommendedName>
    <alternativeName>
        <fullName evidence="6">Gamma-ECS regulatory subunit</fullName>
    </alternativeName>
    <alternativeName>
        <fullName evidence="9">Gamma-glutamylcysteine synthetase regulatory subunit</fullName>
    </alternativeName>
    <alternativeName>
        <fullName evidence="7">Glutamate--cysteine ligase modifier subunit</fullName>
    </alternativeName>
</protein>
<comment type="subunit">
    <text evidence="3">Heterodimer of a catalytic heavy chain and a regulatory light chain.</text>
</comment>
<reference evidence="11" key="1">
    <citation type="submission" date="2023-01" db="EMBL/GenBank/DDBJ databases">
        <title>The chitinases involved in constricting ring structure development in the nematode-trapping fungus Drechslerella dactyloides.</title>
        <authorList>
            <person name="Wang R."/>
            <person name="Zhang L."/>
            <person name="Tang P."/>
            <person name="Li S."/>
            <person name="Liang L."/>
        </authorList>
    </citation>
    <scope>NUCLEOTIDE SEQUENCE</scope>
    <source>
        <strain evidence="11">YMF1.00031</strain>
    </source>
</reference>
<dbReference type="AlphaFoldDB" id="A0AAD6NHY2"/>
<dbReference type="SUPFAM" id="SSF51430">
    <property type="entry name" value="NAD(P)-linked oxidoreductase"/>
    <property type="match status" value="1"/>
</dbReference>
<feature type="domain" description="NADP-dependent oxidoreductase" evidence="10">
    <location>
        <begin position="94"/>
        <end position="233"/>
    </location>
</feature>
<dbReference type="EMBL" id="JAQGDS010000007">
    <property type="protein sequence ID" value="KAJ6258955.1"/>
    <property type="molecule type" value="Genomic_DNA"/>
</dbReference>
<dbReference type="InterPro" id="IPR036812">
    <property type="entry name" value="NAD(P)_OxRdtase_dom_sf"/>
</dbReference>